<evidence type="ECO:0000256" key="1">
    <source>
        <dbReference type="SAM" id="Phobius"/>
    </source>
</evidence>
<feature type="domain" description="HD/PDEase" evidence="2">
    <location>
        <begin position="255"/>
        <end position="368"/>
    </location>
</feature>
<feature type="transmembrane region" description="Helical" evidence="1">
    <location>
        <begin position="149"/>
        <end position="171"/>
    </location>
</feature>
<feature type="transmembrane region" description="Helical" evidence="1">
    <location>
        <begin position="109"/>
        <end position="129"/>
    </location>
</feature>
<dbReference type="Proteomes" id="UP000013167">
    <property type="component" value="Unassembled WGS sequence"/>
</dbReference>
<proteinExistence type="predicted"/>
<feature type="transmembrane region" description="Helical" evidence="1">
    <location>
        <begin position="192"/>
        <end position="210"/>
    </location>
</feature>
<dbReference type="RefSeq" id="WP_010852145.1">
    <property type="nucleotide sequence ID" value="NZ_HF570956.1"/>
</dbReference>
<accession>N0E154</accession>
<dbReference type="InterPro" id="IPR003607">
    <property type="entry name" value="HD/PDEase_dom"/>
</dbReference>
<dbReference type="OrthoDB" id="9802066at2"/>
<dbReference type="PANTHER" id="PTHR45228">
    <property type="entry name" value="CYCLIC DI-GMP PHOSPHODIESTERASE TM_0186-RELATED"/>
    <property type="match status" value="1"/>
</dbReference>
<feature type="transmembrane region" description="Helical" evidence="1">
    <location>
        <begin position="71"/>
        <end position="97"/>
    </location>
</feature>
<dbReference type="InterPro" id="IPR006674">
    <property type="entry name" value="HD_domain"/>
</dbReference>
<dbReference type="AlphaFoldDB" id="N0E154"/>
<evidence type="ECO:0000259" key="2">
    <source>
        <dbReference type="SMART" id="SM00471"/>
    </source>
</evidence>
<protein>
    <submittedName>
        <fullName evidence="3">Putative HDIG domain protein</fullName>
    </submittedName>
</protein>
<evidence type="ECO:0000313" key="3">
    <source>
        <dbReference type="EMBL" id="CCH69511.1"/>
    </source>
</evidence>
<keyword evidence="1" id="KW-0472">Membrane</keyword>
<dbReference type="eggNOG" id="COG3437">
    <property type="taxonomic scope" value="Bacteria"/>
</dbReference>
<keyword evidence="4" id="KW-1185">Reference proteome</keyword>
<dbReference type="PANTHER" id="PTHR45228:SF4">
    <property type="entry name" value="LIPOPROTEIN"/>
    <property type="match status" value="1"/>
</dbReference>
<keyword evidence="1" id="KW-1133">Transmembrane helix</keyword>
<evidence type="ECO:0000313" key="4">
    <source>
        <dbReference type="Proteomes" id="UP000013167"/>
    </source>
</evidence>
<dbReference type="STRING" id="1193181.BN10_1730028"/>
<name>N0E154_9MICO</name>
<comment type="caution">
    <text evidence="3">The sequence shown here is derived from an EMBL/GenBank/DDBJ whole genome shotgun (WGS) entry which is preliminary data.</text>
</comment>
<dbReference type="Pfam" id="PF01966">
    <property type="entry name" value="HD"/>
    <property type="match status" value="1"/>
</dbReference>
<reference evidence="3 4" key="1">
    <citation type="journal article" date="2013" name="ISME J.">
        <title>A metabolic model for members of the genus Tetrasphaera involved in enhanced biological phosphorus removal.</title>
        <authorList>
            <person name="Kristiansen R."/>
            <person name="Nguyen H.T.T."/>
            <person name="Saunders A.M."/>
            <person name="Nielsen J.L."/>
            <person name="Wimmer R."/>
            <person name="Le V.Q."/>
            <person name="McIlroy S.J."/>
            <person name="Petrovski S."/>
            <person name="Seviour R.J."/>
            <person name="Calteau A."/>
            <person name="Nielsen K.L."/>
            <person name="Nielsen P.H."/>
        </authorList>
    </citation>
    <scope>NUCLEOTIDE SEQUENCE [LARGE SCALE GENOMIC DNA]</scope>
    <source>
        <strain evidence="3 4">Lp2</strain>
    </source>
</reference>
<sequence>MSDEEPSPTPIPVSVRLFISGAVIATASLFAVVLRDGSVPGPAALAAFLALAVPVWWIGETRISGAVTISLISVLLLGAAVVLGPLGAGLLGLGFGLLTRGGMPAWARVFNGALGAASGLVGGLAYLAAGGSTQPATLHGAASLATELGFPLLAADVCQALVNAVLIAGIMRVSQGVPLRLMAARLLESGPVYVAYGILAFLLIVLWFPAGVGPASSLLILLPLVAAHWTYVQYAAQEQAREQSLDLLVGALELKVPALRGHSSRVADLAARAAEHLGMGPAEVLDVRRAAMLHDLGHLRHSSGDGPRHAQRAEDAARLVGGLSFLAGACEVLRSLARPVGGRSRSAQLVSGASALDRSQVVEPDDRSAAAVVIDLRNAGLVSAEVEDALVWAISRTAGGPGGHP</sequence>
<dbReference type="Gene3D" id="1.10.3210.10">
    <property type="entry name" value="Hypothetical protein af1432"/>
    <property type="match status" value="1"/>
</dbReference>
<gene>
    <name evidence="3" type="ORF">BN10_1730028</name>
</gene>
<dbReference type="InterPro" id="IPR052020">
    <property type="entry name" value="Cyclic_di-GMP/3'3'-cGAMP_PDE"/>
</dbReference>
<feature type="transmembrane region" description="Helical" evidence="1">
    <location>
        <begin position="41"/>
        <end position="59"/>
    </location>
</feature>
<dbReference type="SMART" id="SM00471">
    <property type="entry name" value="HDc"/>
    <property type="match status" value="1"/>
</dbReference>
<dbReference type="EMBL" id="CAIZ01000083">
    <property type="protein sequence ID" value="CCH69511.1"/>
    <property type="molecule type" value="Genomic_DNA"/>
</dbReference>
<feature type="transmembrane region" description="Helical" evidence="1">
    <location>
        <begin position="15"/>
        <end position="34"/>
    </location>
</feature>
<keyword evidence="1" id="KW-0812">Transmembrane</keyword>
<dbReference type="SUPFAM" id="SSF109604">
    <property type="entry name" value="HD-domain/PDEase-like"/>
    <property type="match status" value="1"/>
</dbReference>
<organism evidence="3 4">
    <name type="scientific">Phycicoccus elongatus Lp2</name>
    <dbReference type="NCBI Taxonomy" id="1193181"/>
    <lineage>
        <taxon>Bacteria</taxon>
        <taxon>Bacillati</taxon>
        <taxon>Actinomycetota</taxon>
        <taxon>Actinomycetes</taxon>
        <taxon>Micrococcales</taxon>
        <taxon>Intrasporangiaceae</taxon>
        <taxon>Phycicoccus</taxon>
    </lineage>
</organism>
<dbReference type="CDD" id="cd00077">
    <property type="entry name" value="HDc"/>
    <property type="match status" value="1"/>
</dbReference>
<dbReference type="HOGENOM" id="CLU_679590_0_0_11"/>